<evidence type="ECO:0000313" key="2">
    <source>
        <dbReference type="EMBL" id="PMP15498.1"/>
    </source>
</evidence>
<evidence type="ECO:0000313" key="4">
    <source>
        <dbReference type="Proteomes" id="UP000235579"/>
    </source>
</evidence>
<dbReference type="InterPro" id="IPR016047">
    <property type="entry name" value="M23ase_b-sheet_dom"/>
</dbReference>
<evidence type="ECO:0000259" key="1">
    <source>
        <dbReference type="Pfam" id="PF01551"/>
    </source>
</evidence>
<evidence type="ECO:0000313" key="5">
    <source>
        <dbReference type="Proteomes" id="UP000308018"/>
    </source>
</evidence>
<reference evidence="3 5" key="4">
    <citation type="submission" date="2019-04" db="EMBL/GenBank/DDBJ databases">
        <title>A reverse ecology approach based on a biological definition of microbial populations.</title>
        <authorList>
            <person name="Arevalo P."/>
            <person name="Vaninsberghe D."/>
            <person name="Elsherbini J."/>
            <person name="Gore J."/>
            <person name="Polz M."/>
        </authorList>
    </citation>
    <scope>NUCLEOTIDE SEQUENCE [LARGE SCALE GENOMIC DNA]</scope>
    <source>
        <strain evidence="3 5">10N.222.45.A8</strain>
    </source>
</reference>
<dbReference type="InterPro" id="IPR011055">
    <property type="entry name" value="Dup_hybrid_motif"/>
</dbReference>
<comment type="caution">
    <text evidence="2">The sequence shown here is derived from an EMBL/GenBank/DDBJ whole genome shotgun (WGS) entry which is preliminary data.</text>
</comment>
<dbReference type="PANTHER" id="PTHR21666:SF270">
    <property type="entry name" value="MUREIN HYDROLASE ACTIVATOR ENVC"/>
    <property type="match status" value="1"/>
</dbReference>
<accession>A0A2N7NKE3</accession>
<dbReference type="Proteomes" id="UP000308018">
    <property type="component" value="Unassembled WGS sequence"/>
</dbReference>
<dbReference type="EMBL" id="MDBP01000035">
    <property type="protein sequence ID" value="PMP15498.1"/>
    <property type="molecule type" value="Genomic_DNA"/>
</dbReference>
<protein>
    <submittedName>
        <fullName evidence="3">M23 family metallopeptidase</fullName>
    </submittedName>
    <submittedName>
        <fullName evidence="2">Peptidase M23</fullName>
    </submittedName>
</protein>
<dbReference type="SUPFAM" id="SSF51261">
    <property type="entry name" value="Duplicated hybrid motif"/>
    <property type="match status" value="1"/>
</dbReference>
<dbReference type="EMBL" id="SYVV01000015">
    <property type="protein sequence ID" value="TKG33884.1"/>
    <property type="molecule type" value="Genomic_DNA"/>
</dbReference>
<dbReference type="CDD" id="cd12797">
    <property type="entry name" value="M23_peptidase"/>
    <property type="match status" value="1"/>
</dbReference>
<dbReference type="Gene3D" id="2.70.70.10">
    <property type="entry name" value="Glucose Permease (Domain IIA)"/>
    <property type="match status" value="1"/>
</dbReference>
<reference evidence="4" key="1">
    <citation type="submission" date="2016-07" db="EMBL/GenBank/DDBJ databases">
        <title>Nontailed viruses are major unrecognized killers of bacteria in the ocean.</title>
        <authorList>
            <person name="Kauffman K."/>
            <person name="Hussain F."/>
            <person name="Yang J."/>
            <person name="Arevalo P."/>
            <person name="Brown J."/>
            <person name="Cutler M."/>
            <person name="Kelly L."/>
            <person name="Polz M.F."/>
        </authorList>
    </citation>
    <scope>NUCLEOTIDE SEQUENCE [LARGE SCALE GENOMIC DNA]</scope>
    <source>
        <strain evidence="4">10N.222.48.A2</strain>
    </source>
</reference>
<proteinExistence type="predicted"/>
<dbReference type="Pfam" id="PF01551">
    <property type="entry name" value="Peptidase_M23"/>
    <property type="match status" value="1"/>
</dbReference>
<dbReference type="PANTHER" id="PTHR21666">
    <property type="entry name" value="PEPTIDASE-RELATED"/>
    <property type="match status" value="1"/>
</dbReference>
<dbReference type="InterPro" id="IPR050570">
    <property type="entry name" value="Cell_wall_metabolism_enzyme"/>
</dbReference>
<feature type="domain" description="M23ase beta-sheet core" evidence="1">
    <location>
        <begin position="89"/>
        <end position="183"/>
    </location>
</feature>
<dbReference type="AlphaFoldDB" id="A0A2N7NKE3"/>
<reference evidence="2" key="2">
    <citation type="submission" date="2016-07" db="EMBL/GenBank/DDBJ databases">
        <authorList>
            <person name="Wan K."/>
            <person name="Booth B."/>
            <person name="Spirohn K."/>
            <person name="Hao T."/>
            <person name="Hu Y."/>
            <person name="Calderwood M."/>
            <person name="Hill D."/>
            <person name="Mohr S."/>
            <person name="Vidal M."/>
            <person name="Celniker S."/>
            <person name="Perrimon N."/>
        </authorList>
    </citation>
    <scope>NUCLEOTIDE SEQUENCE</scope>
    <source>
        <strain evidence="2">10N.222.48.A2</strain>
    </source>
</reference>
<evidence type="ECO:0000313" key="3">
    <source>
        <dbReference type="EMBL" id="TKG33884.1"/>
    </source>
</evidence>
<reference evidence="2" key="3">
    <citation type="journal article" date="2018" name="Nature">
        <title>A major lineage of non-tailed dsDNA viruses as unrecognized killers of marine bacteria.</title>
        <authorList>
            <person name="Kauffman K.M."/>
            <person name="Hussain F.A."/>
            <person name="Yang J."/>
            <person name="Arevalo P."/>
            <person name="Brown J.M."/>
            <person name="Chang W.K."/>
            <person name="VanInsberghe D."/>
            <person name="Elsherbini J."/>
            <person name="Sharma R.S."/>
            <person name="Cutler M.B."/>
            <person name="Kelly L."/>
            <person name="Polz M.F."/>
        </authorList>
    </citation>
    <scope>NUCLEOTIDE SEQUENCE</scope>
    <source>
        <strain evidence="2">10N.222.48.A2</strain>
    </source>
</reference>
<sequence>MSMEGKSMEISKKVIVIITLTILPLVFLGSKVLTDTKQRLVDEELNLVRPILEGIAENLKEPYRFPLDSRSELQGFASFNTASRFPHLYHAAIDYFAEVGEPVYAIADGVVSYSGYMNGYPGVVIIDHPKENLYSLYGHLSLKSWLVSKGAIKKGDLLGYIADPSEDFGIGVNAHIHFSIRMGSRMEYPETGPDRWMGGYTTEPPIFKGYIDPEQFILLTKSKLSRN</sequence>
<gene>
    <name evidence="2" type="ORF">BCS92_09845</name>
    <name evidence="3" type="ORF">FC057_10040</name>
</gene>
<dbReference type="Proteomes" id="UP000235579">
    <property type="component" value="Unassembled WGS sequence"/>
</dbReference>
<organism evidence="2 4">
    <name type="scientific">Vibrio tasmaniensis</name>
    <dbReference type="NCBI Taxonomy" id="212663"/>
    <lineage>
        <taxon>Bacteria</taxon>
        <taxon>Pseudomonadati</taxon>
        <taxon>Pseudomonadota</taxon>
        <taxon>Gammaproteobacteria</taxon>
        <taxon>Vibrionales</taxon>
        <taxon>Vibrionaceae</taxon>
        <taxon>Vibrio</taxon>
    </lineage>
</organism>
<dbReference type="GO" id="GO:0004222">
    <property type="term" value="F:metalloendopeptidase activity"/>
    <property type="evidence" value="ECO:0007669"/>
    <property type="project" value="TreeGrafter"/>
</dbReference>
<name>A0A2N7NKE3_9VIBR</name>